<name>A0A7I7RQS4_9MYCO</name>
<dbReference type="Pfam" id="PF03457">
    <property type="entry name" value="HA"/>
    <property type="match status" value="1"/>
</dbReference>
<dbReference type="Gene3D" id="6.10.140.530">
    <property type="match status" value="1"/>
</dbReference>
<protein>
    <recommendedName>
        <fullName evidence="2">Helicase-associated domain-containing protein</fullName>
    </recommendedName>
</protein>
<dbReference type="AlphaFoldDB" id="A0A7I7RQS4"/>
<reference evidence="3 4" key="1">
    <citation type="journal article" date="2019" name="Emerg. Microbes Infect.">
        <title>Comprehensive subspecies identification of 175 nontuberculous mycobacteria species based on 7547 genomic profiles.</title>
        <authorList>
            <person name="Matsumoto Y."/>
            <person name="Kinjo T."/>
            <person name="Motooka D."/>
            <person name="Nabeya D."/>
            <person name="Jung N."/>
            <person name="Uechi K."/>
            <person name="Horii T."/>
            <person name="Iida T."/>
            <person name="Fujita J."/>
            <person name="Nakamura S."/>
        </authorList>
    </citation>
    <scope>NUCLEOTIDE SEQUENCE [LARGE SCALE GENOMIC DNA]</scope>
    <source>
        <strain evidence="3 4">JCM 18538</strain>
        <plasmid evidence="3">pJCM18538</plasmid>
    </source>
</reference>
<feature type="compositionally biased region" description="Polar residues" evidence="1">
    <location>
        <begin position="100"/>
        <end position="110"/>
    </location>
</feature>
<dbReference type="Proteomes" id="UP000467428">
    <property type="component" value="Plasmid pJCM18538"/>
</dbReference>
<geneLocation type="plasmid" evidence="3">
    <name>pJCM18538</name>
</geneLocation>
<keyword evidence="4" id="KW-1185">Reference proteome</keyword>
<dbReference type="RefSeq" id="WP_163916518.1">
    <property type="nucleotide sequence ID" value="NZ_AP022592.1"/>
</dbReference>
<dbReference type="EMBL" id="AP022592">
    <property type="protein sequence ID" value="BBY46873.1"/>
    <property type="molecule type" value="Genomic_DNA"/>
</dbReference>
<dbReference type="KEGG" id="marz:MARA_03030"/>
<evidence type="ECO:0000313" key="4">
    <source>
        <dbReference type="Proteomes" id="UP000467428"/>
    </source>
</evidence>
<sequence>MSTIAADQITPARPTTDTVPSRFWEANFIALREFAAIHGHARPSRAHQTADGLLLGAWVVRQRTAYDKGALAEDRAHRLDALPGWVWRPESERRRSRVPNTTTSPEESRC</sequence>
<feature type="domain" description="Helicase-associated" evidence="2">
    <location>
        <begin position="23"/>
        <end position="83"/>
    </location>
</feature>
<accession>A0A7I7RQS4</accession>
<keyword evidence="3" id="KW-0614">Plasmid</keyword>
<dbReference type="InterPro" id="IPR005114">
    <property type="entry name" value="Helicase_assoc"/>
</dbReference>
<evidence type="ECO:0000259" key="2">
    <source>
        <dbReference type="Pfam" id="PF03457"/>
    </source>
</evidence>
<feature type="region of interest" description="Disordered" evidence="1">
    <location>
        <begin position="90"/>
        <end position="110"/>
    </location>
</feature>
<evidence type="ECO:0000256" key="1">
    <source>
        <dbReference type="SAM" id="MobiDB-lite"/>
    </source>
</evidence>
<organism evidence="3 4">
    <name type="scientific">Mycolicibacterium arabiense</name>
    <dbReference type="NCBI Taxonomy" id="1286181"/>
    <lineage>
        <taxon>Bacteria</taxon>
        <taxon>Bacillati</taxon>
        <taxon>Actinomycetota</taxon>
        <taxon>Actinomycetes</taxon>
        <taxon>Mycobacteriales</taxon>
        <taxon>Mycobacteriaceae</taxon>
        <taxon>Mycolicibacterium</taxon>
    </lineage>
</organism>
<proteinExistence type="predicted"/>
<evidence type="ECO:0000313" key="3">
    <source>
        <dbReference type="EMBL" id="BBY46873.1"/>
    </source>
</evidence>
<gene>
    <name evidence="3" type="ORF">MARA_03030</name>
</gene>